<accession>A0A8C2KCN6</accession>
<proteinExistence type="predicted"/>
<dbReference type="AlphaFoldDB" id="A0A8C2KCN6"/>
<name>A0A8C2KCN6_CYPCA</name>
<evidence type="ECO:0000313" key="1">
    <source>
        <dbReference type="Ensembl" id="ENSCCRP00020105781.1"/>
    </source>
</evidence>
<reference evidence="1" key="1">
    <citation type="submission" date="2025-08" db="UniProtKB">
        <authorList>
            <consortium name="Ensembl"/>
        </authorList>
    </citation>
    <scope>IDENTIFICATION</scope>
</reference>
<organism evidence="1 2">
    <name type="scientific">Cyprinus carpio</name>
    <name type="common">Common carp</name>
    <dbReference type="NCBI Taxonomy" id="7962"/>
    <lineage>
        <taxon>Eukaryota</taxon>
        <taxon>Metazoa</taxon>
        <taxon>Chordata</taxon>
        <taxon>Craniata</taxon>
        <taxon>Vertebrata</taxon>
        <taxon>Euteleostomi</taxon>
        <taxon>Actinopterygii</taxon>
        <taxon>Neopterygii</taxon>
        <taxon>Teleostei</taxon>
        <taxon>Ostariophysi</taxon>
        <taxon>Cypriniformes</taxon>
        <taxon>Cyprinidae</taxon>
        <taxon>Cyprininae</taxon>
        <taxon>Cyprinus</taxon>
    </lineage>
</organism>
<protein>
    <submittedName>
        <fullName evidence="1">Uncharacterized protein</fullName>
    </submittedName>
</protein>
<sequence>MIKTLYPSPGASVVTGNITSTLQHGTRQECPLSPLFCLSLEPLAQAIRK</sequence>
<dbReference type="Ensembl" id="ENSCCRT00020115553.1">
    <property type="protein sequence ID" value="ENSCCRP00020105781.1"/>
    <property type="gene ID" value="ENSCCRG00020048258.1"/>
</dbReference>
<evidence type="ECO:0000313" key="2">
    <source>
        <dbReference type="Proteomes" id="UP000694701"/>
    </source>
</evidence>
<dbReference type="Proteomes" id="UP000694701">
    <property type="component" value="Unplaced"/>
</dbReference>